<evidence type="ECO:0000313" key="2">
    <source>
        <dbReference type="Proteomes" id="UP001153331"/>
    </source>
</evidence>
<keyword evidence="2" id="KW-1185">Reference proteome</keyword>
<reference evidence="1" key="1">
    <citation type="submission" date="2022-11" db="EMBL/GenBank/DDBJ databases">
        <title>Genome Sequence of Boeremia exigua.</title>
        <authorList>
            <person name="Buettner E."/>
        </authorList>
    </citation>
    <scope>NUCLEOTIDE SEQUENCE</scope>
    <source>
        <strain evidence="1">CU02</strain>
    </source>
</reference>
<organism evidence="1 2">
    <name type="scientific">Boeremia exigua</name>
    <dbReference type="NCBI Taxonomy" id="749465"/>
    <lineage>
        <taxon>Eukaryota</taxon>
        <taxon>Fungi</taxon>
        <taxon>Dikarya</taxon>
        <taxon>Ascomycota</taxon>
        <taxon>Pezizomycotina</taxon>
        <taxon>Dothideomycetes</taxon>
        <taxon>Pleosporomycetidae</taxon>
        <taxon>Pleosporales</taxon>
        <taxon>Pleosporineae</taxon>
        <taxon>Didymellaceae</taxon>
        <taxon>Boeremia</taxon>
    </lineage>
</organism>
<gene>
    <name evidence="1" type="ORF">OPT61_g5078</name>
</gene>
<protein>
    <submittedName>
        <fullName evidence="1">Uncharacterized protein</fullName>
    </submittedName>
</protein>
<name>A0ACC2IBM2_9PLEO</name>
<dbReference type="Proteomes" id="UP001153331">
    <property type="component" value="Unassembled WGS sequence"/>
</dbReference>
<dbReference type="EMBL" id="JAPHNI010000313">
    <property type="protein sequence ID" value="KAJ8112593.1"/>
    <property type="molecule type" value="Genomic_DNA"/>
</dbReference>
<evidence type="ECO:0000313" key="1">
    <source>
        <dbReference type="EMBL" id="KAJ8112593.1"/>
    </source>
</evidence>
<sequence>MSQQNTPRRRTAEEAFGEDYPLLQAAPRFEHNPHHDIGVTHFTESPSIEIIVNGGTSFYIPAPFLSASHGFTAAIASQTRGTPITHFGTDPVHFRTYAAFQCQKVMVLPFVDEDDEAGLNTFWSHWAACYRLGKMIEDARFRNALLDLAVDKMIASNALPECLFKTIYKNSTESSRHRMVACFLALATWTRDEIEYRVEGWGADAEWDVDFGRDLLRGMISALRKGGLKRMSVGRCLGRIDFEYHDEEDM</sequence>
<comment type="caution">
    <text evidence="1">The sequence shown here is derived from an EMBL/GenBank/DDBJ whole genome shotgun (WGS) entry which is preliminary data.</text>
</comment>
<proteinExistence type="predicted"/>
<accession>A0ACC2IBM2</accession>